<feature type="region of interest" description="Disordered" evidence="2">
    <location>
        <begin position="1"/>
        <end position="30"/>
    </location>
</feature>
<protein>
    <recommendedName>
        <fullName evidence="5">RRM domain-containing protein</fullName>
    </recommendedName>
</protein>
<gene>
    <name evidence="3" type="ORF">CVIRNUC_009121</name>
</gene>
<comment type="caution">
    <text evidence="3">The sequence shown here is derived from an EMBL/GenBank/DDBJ whole genome shotgun (WGS) entry which is preliminary data.</text>
</comment>
<accession>A0AAV1IJ02</accession>
<feature type="coiled-coil region" evidence="1">
    <location>
        <begin position="199"/>
        <end position="226"/>
    </location>
</feature>
<dbReference type="AlphaFoldDB" id="A0AAV1IJ02"/>
<evidence type="ECO:0000313" key="4">
    <source>
        <dbReference type="Proteomes" id="UP001314263"/>
    </source>
</evidence>
<dbReference type="EMBL" id="CAUYUE010000013">
    <property type="protein sequence ID" value="CAK0785908.1"/>
    <property type="molecule type" value="Genomic_DNA"/>
</dbReference>
<proteinExistence type="predicted"/>
<evidence type="ECO:0000313" key="3">
    <source>
        <dbReference type="EMBL" id="CAK0785908.1"/>
    </source>
</evidence>
<evidence type="ECO:0000256" key="1">
    <source>
        <dbReference type="SAM" id="Coils"/>
    </source>
</evidence>
<evidence type="ECO:0008006" key="5">
    <source>
        <dbReference type="Google" id="ProtNLM"/>
    </source>
</evidence>
<sequence>MGPRQASGPRSSVPRRTSCNPTQTPRLPGHLKLSAQGRTLVCEILDAAETISLQGLKHFFSQIGGSLVSLTLYQNNRSMRAEVQYPDPSAAAAIIEDLHSSTACQERSQVSCDRQVKSGDIAGPPIPFTAILSTTGPPPQAKGPWHDAEELWSIPAERPGETSKEHLATSTQSACPTRDLEKAQLLLAFSDHTLPAQAAIKVDREVQELAAQLKEAEIAHAAWESDMRAKLSQLDQDRQREDQLLYKLELMLAPSHLMYIAAKGLQLCLAGKQAGPYRQFAQQLSSRKHGPLNALGRKLKQAGLLGKQVSLRQLAAKLDAISGAWHAYLDMPADLEAQMTATARLLGNNSTVVNKYRDHAMVILGWEFFKSLYM</sequence>
<keyword evidence="1" id="KW-0175">Coiled coil</keyword>
<feature type="compositionally biased region" description="Polar residues" evidence="2">
    <location>
        <begin position="8"/>
        <end position="25"/>
    </location>
</feature>
<organism evidence="3 4">
    <name type="scientific">Coccomyxa viridis</name>
    <dbReference type="NCBI Taxonomy" id="1274662"/>
    <lineage>
        <taxon>Eukaryota</taxon>
        <taxon>Viridiplantae</taxon>
        <taxon>Chlorophyta</taxon>
        <taxon>core chlorophytes</taxon>
        <taxon>Trebouxiophyceae</taxon>
        <taxon>Trebouxiophyceae incertae sedis</taxon>
        <taxon>Coccomyxaceae</taxon>
        <taxon>Coccomyxa</taxon>
    </lineage>
</organism>
<dbReference type="Proteomes" id="UP001314263">
    <property type="component" value="Unassembled WGS sequence"/>
</dbReference>
<reference evidence="3 4" key="1">
    <citation type="submission" date="2023-10" db="EMBL/GenBank/DDBJ databases">
        <authorList>
            <person name="Maclean D."/>
            <person name="Macfadyen A."/>
        </authorList>
    </citation>
    <scope>NUCLEOTIDE SEQUENCE [LARGE SCALE GENOMIC DNA]</scope>
</reference>
<keyword evidence="4" id="KW-1185">Reference proteome</keyword>
<evidence type="ECO:0000256" key="2">
    <source>
        <dbReference type="SAM" id="MobiDB-lite"/>
    </source>
</evidence>
<name>A0AAV1IJ02_9CHLO</name>